<gene>
    <name evidence="3" type="ORF">SHALO_1972</name>
</gene>
<keyword evidence="1" id="KW-0732">Signal</keyword>
<dbReference type="KEGG" id="shal:SHALO_1972"/>
<dbReference type="AlphaFoldDB" id="A0A1D7TL80"/>
<dbReference type="RefSeq" id="WP_069478389.1">
    <property type="nucleotide sequence ID" value="NZ_CP017111.1"/>
</dbReference>
<feature type="domain" description="Plasminogen-binding protein PgbA N-terminal" evidence="2">
    <location>
        <begin position="27"/>
        <end position="238"/>
    </location>
</feature>
<organism evidence="3 4">
    <name type="scientific">Sulfurospirillum halorespirans DSM 13726</name>
    <dbReference type="NCBI Taxonomy" id="1193502"/>
    <lineage>
        <taxon>Bacteria</taxon>
        <taxon>Pseudomonadati</taxon>
        <taxon>Campylobacterota</taxon>
        <taxon>Epsilonproteobacteria</taxon>
        <taxon>Campylobacterales</taxon>
        <taxon>Sulfurospirillaceae</taxon>
        <taxon>Sulfurospirillum</taxon>
    </lineage>
</organism>
<dbReference type="EMBL" id="CP017111">
    <property type="protein sequence ID" value="AOO65743.1"/>
    <property type="molecule type" value="Genomic_DNA"/>
</dbReference>
<dbReference type="Pfam" id="PF15436">
    <property type="entry name" value="PGBA_N"/>
    <property type="match status" value="1"/>
</dbReference>
<dbReference type="PATRIC" id="fig|1193502.14.peg.2004"/>
<dbReference type="InterPro" id="IPR029276">
    <property type="entry name" value="PgbA_N"/>
</dbReference>
<evidence type="ECO:0000256" key="1">
    <source>
        <dbReference type="SAM" id="SignalP"/>
    </source>
</evidence>
<accession>A0A1D7TL80</accession>
<evidence type="ECO:0000313" key="3">
    <source>
        <dbReference type="EMBL" id="AOO65743.1"/>
    </source>
</evidence>
<dbReference type="Proteomes" id="UP000094609">
    <property type="component" value="Chromosome"/>
</dbReference>
<name>A0A1D7TL80_9BACT</name>
<feature type="signal peptide" evidence="1">
    <location>
        <begin position="1"/>
        <end position="19"/>
    </location>
</feature>
<evidence type="ECO:0000259" key="2">
    <source>
        <dbReference type="Pfam" id="PF15436"/>
    </source>
</evidence>
<keyword evidence="4" id="KW-1185">Reference proteome</keyword>
<reference evidence="4" key="1">
    <citation type="submission" date="2016-08" db="EMBL/GenBank/DDBJ databases">
        <title>Complete genome sequence of the organohalide-respiring Epsilonproteobacterium Sulfurospirillum halorespirans.</title>
        <authorList>
            <person name="Goris T."/>
            <person name="Zimmermann J."/>
            <person name="Schenz B."/>
            <person name="Lemos M."/>
            <person name="Hackermueller J."/>
            <person name="Diekert G."/>
        </authorList>
    </citation>
    <scope>NUCLEOTIDE SEQUENCE [LARGE SCALE GENOMIC DNA]</scope>
    <source>
        <strain>DSM 13726</strain>
        <strain evidence="4">PCE-M2</strain>
    </source>
</reference>
<dbReference type="STRING" id="1193502.SHALO_1972"/>
<sequence length="269" mass="30447">MNKLFLVMCLFLFASFAEAQSFFKEFKTTVLESNEKQIVIPDSPEFVLGASGVVSHKFDATHTTIIARVDVISKDGIKAVLNVEKFEMLAQGAFPDSGVKPAVGDEVIINYLYDRALIIVPNQSVYNEVTKNFNTITWIHPDIVAAYLAKLYRPNPDKKIFQQACYQNAASIIFFGIENKGFFVDCHNFRIIQSIDVKSSGETMLPFYSRINKQIDSSWFNWDSGTIAEYNNYYAYLLGQTNTLKGAGIDGIILKLPFDIVERKDTLWK</sequence>
<feature type="chain" id="PRO_5009099537" description="Plasminogen-binding protein PgbA N-terminal domain-containing protein" evidence="1">
    <location>
        <begin position="20"/>
        <end position="269"/>
    </location>
</feature>
<proteinExistence type="predicted"/>
<evidence type="ECO:0000313" key="4">
    <source>
        <dbReference type="Proteomes" id="UP000094609"/>
    </source>
</evidence>
<protein>
    <recommendedName>
        <fullName evidence="2">Plasminogen-binding protein PgbA N-terminal domain-containing protein</fullName>
    </recommendedName>
</protein>